<reference evidence="2 3" key="1">
    <citation type="journal article" date="2015" name="Genome Announc.">
        <title>Complete genome sequence of Vibrio alginolyticus ATCC 17749.</title>
        <authorList>
            <person name="Liu X.F."/>
            <person name="Cao Y."/>
            <person name="Zhang H.L."/>
            <person name="Chen Y.J."/>
            <person name="Hu C.J."/>
        </authorList>
    </citation>
    <scope>NUCLEOTIDE SEQUENCE [LARGE SCALE GENOMIC DNA]</scope>
    <source>
        <strain evidence="3">ATCC 17749 / DSM 2171 / NBRC 15630 / NCIMB 1903 / NCTC 12160 / XII-53</strain>
    </source>
</reference>
<dbReference type="SUPFAM" id="SSF49899">
    <property type="entry name" value="Concanavalin A-like lectins/glucanases"/>
    <property type="match status" value="1"/>
</dbReference>
<feature type="region of interest" description="Disordered" evidence="1">
    <location>
        <begin position="367"/>
        <end position="386"/>
    </location>
</feature>
<dbReference type="InterPro" id="IPR013320">
    <property type="entry name" value="ConA-like_dom_sf"/>
</dbReference>
<dbReference type="EMBL" id="CP006719">
    <property type="protein sequence ID" value="AGV20273.1"/>
    <property type="molecule type" value="Genomic_DNA"/>
</dbReference>
<evidence type="ECO:0000313" key="2">
    <source>
        <dbReference type="EMBL" id="AGV20273.1"/>
    </source>
</evidence>
<dbReference type="RefSeq" id="WP_017821220.1">
    <property type="nucleotide sequence ID" value="NC_022359.1"/>
</dbReference>
<name>A0A2I3CRQ7_VIBAX</name>
<organism evidence="2 3">
    <name type="scientific">Vibrio alginolyticus (strain ATCC 17749 / DSM 2171 / NBRC 15630 / NCIMB 1903 / NCTC 12160 / XII-53)</name>
    <dbReference type="NCBI Taxonomy" id="1219076"/>
    <lineage>
        <taxon>Bacteria</taxon>
        <taxon>Pseudomonadati</taxon>
        <taxon>Pseudomonadota</taxon>
        <taxon>Gammaproteobacteria</taxon>
        <taxon>Vibrionales</taxon>
        <taxon>Vibrionaceae</taxon>
        <taxon>Vibrio</taxon>
    </lineage>
</organism>
<accession>A0A2I3CRQ7</accession>
<evidence type="ECO:0000256" key="1">
    <source>
        <dbReference type="SAM" id="MobiDB-lite"/>
    </source>
</evidence>
<proteinExistence type="predicted"/>
<feature type="region of interest" description="Disordered" evidence="1">
    <location>
        <begin position="22"/>
        <end position="42"/>
    </location>
</feature>
<dbReference type="Gene3D" id="2.60.120.560">
    <property type="entry name" value="Exo-inulinase, domain 1"/>
    <property type="match status" value="1"/>
</dbReference>
<evidence type="ECO:0000313" key="3">
    <source>
        <dbReference type="Proteomes" id="UP000016714"/>
    </source>
</evidence>
<protein>
    <submittedName>
        <fullName evidence="2">Uncharacterized protein</fullName>
    </submittedName>
</protein>
<dbReference type="AlphaFoldDB" id="A0A2I3CRQ7"/>
<dbReference type="Proteomes" id="UP000016714">
    <property type="component" value="Chromosome 2"/>
</dbReference>
<dbReference type="SMR" id="A0A2I3CRQ7"/>
<dbReference type="PROSITE" id="PS51257">
    <property type="entry name" value="PROKAR_LIPOPROTEIN"/>
    <property type="match status" value="1"/>
</dbReference>
<dbReference type="HOGENOM" id="CLU_469238_0_0_6"/>
<gene>
    <name evidence="2" type="ORF">N646_4464</name>
</gene>
<dbReference type="KEGG" id="vag:N646_4464"/>
<sequence length="581" mass="62225">MQVTKIAAAIAISTGLLTGCNTDLRDAPSAPPPTETESELSQGMWDISTPATVAKSDDEHDLPNVYVFEDGTQKYYNDDDNFGTYTIYTSTYTEDKDTETLTFNLYDESDLSNPTELTGTYEVSNGMLTISGTNDGNFTGNDESENDAVKDAVAAANNDAGDNNVVQILDTNKGGTEEDTGELRIKLSDSTSVSEISTGRLTVDLTYQHHEETEQEADGSGDNAYISFYAAKTSNSNLHGEVAFENGKIKYRDASGNLTETGDTFELGENLAIEVSWVENFFSFSVNGKQIGEMLPVADGTAVTYVSLRLGDNGNTTNFELNADNLKIYSSDSGSEVLVLEEDFDNYIPGLDLATIYNSASSEAVVISDGSSNPDKPSEDVSENFDSYPVGTNISSANSSWKEYNTVADDSSTLTSVAVVSDDVSKSGANSLLISDTDTTNKPYVTREFSNGATSNGSVSFDVYIPSDNEKTTYINVGSGKNNSDRYYELRISGSGKVEAEAGSDDVEIGTITTDAWNSMSLAWDGDEINVSINGKTVDAPSQSETGLDATNTPSQLTIYVGDTSGASTKAYFDNIDSKQL</sequence>